<dbReference type="Pfam" id="PF00392">
    <property type="entry name" value="GntR"/>
    <property type="match status" value="1"/>
</dbReference>
<dbReference type="Gene3D" id="1.20.120.530">
    <property type="entry name" value="GntR ligand-binding domain-like"/>
    <property type="match status" value="1"/>
</dbReference>
<keyword evidence="6" id="KW-1185">Reference proteome</keyword>
<evidence type="ECO:0000313" key="5">
    <source>
        <dbReference type="EMBL" id="EAU46524.1"/>
    </source>
</evidence>
<dbReference type="SUPFAM" id="SSF46785">
    <property type="entry name" value="Winged helix' DNA-binding domain"/>
    <property type="match status" value="1"/>
</dbReference>
<dbReference type="PANTHER" id="PTHR43537">
    <property type="entry name" value="TRANSCRIPTIONAL REGULATOR, GNTR FAMILY"/>
    <property type="match status" value="1"/>
</dbReference>
<dbReference type="STRING" id="314265.R2601_18730"/>
<protein>
    <submittedName>
        <fullName evidence="5">Transcriptional regulator, GntR family protein</fullName>
    </submittedName>
</protein>
<keyword evidence="3" id="KW-0804">Transcription</keyword>
<dbReference type="SUPFAM" id="SSF48008">
    <property type="entry name" value="GntR ligand-binding domain-like"/>
    <property type="match status" value="1"/>
</dbReference>
<keyword evidence="2" id="KW-0238">DNA-binding</keyword>
<evidence type="ECO:0000259" key="4">
    <source>
        <dbReference type="PROSITE" id="PS50949"/>
    </source>
</evidence>
<dbReference type="EMBL" id="AATQ01000013">
    <property type="protein sequence ID" value="EAU46524.1"/>
    <property type="molecule type" value="Genomic_DNA"/>
</dbReference>
<dbReference type="HOGENOM" id="CLU_017584_5_0_5"/>
<dbReference type="SMART" id="SM00895">
    <property type="entry name" value="FCD"/>
    <property type="match status" value="1"/>
</dbReference>
<dbReference type="SMART" id="SM00345">
    <property type="entry name" value="HTH_GNTR"/>
    <property type="match status" value="1"/>
</dbReference>
<accession>Q0FR08</accession>
<dbReference type="InterPro" id="IPR000524">
    <property type="entry name" value="Tscrpt_reg_HTH_GntR"/>
</dbReference>
<reference evidence="5 6" key="1">
    <citation type="journal article" date="2010" name="J. Bacteriol.">
        <title>Genome sequences of Pelagibaca bermudensis HTCC2601T and Maritimibacter alkaliphilus HTCC2654T, the type strains of two marine Roseobacter genera.</title>
        <authorList>
            <person name="Thrash J.C."/>
            <person name="Cho J.C."/>
            <person name="Ferriera S."/>
            <person name="Johnson J."/>
            <person name="Vergin K.L."/>
            <person name="Giovannoni S.J."/>
        </authorList>
    </citation>
    <scope>NUCLEOTIDE SEQUENCE [LARGE SCALE GENOMIC DNA]</scope>
    <source>
        <strain evidence="6">DSM 26914 / JCM 13377 / KCTC 12554 / HTCC2601</strain>
    </source>
</reference>
<organism evidence="5 6">
    <name type="scientific">Salipiger bermudensis (strain DSM 26914 / JCM 13377 / KCTC 12554 / HTCC2601)</name>
    <name type="common">Pelagibaca bermudensis</name>
    <dbReference type="NCBI Taxonomy" id="314265"/>
    <lineage>
        <taxon>Bacteria</taxon>
        <taxon>Pseudomonadati</taxon>
        <taxon>Pseudomonadota</taxon>
        <taxon>Alphaproteobacteria</taxon>
        <taxon>Rhodobacterales</taxon>
        <taxon>Roseobacteraceae</taxon>
        <taxon>Salipiger</taxon>
    </lineage>
</organism>
<proteinExistence type="predicted"/>
<dbReference type="GO" id="GO:0003700">
    <property type="term" value="F:DNA-binding transcription factor activity"/>
    <property type="evidence" value="ECO:0007669"/>
    <property type="project" value="InterPro"/>
</dbReference>
<evidence type="ECO:0000313" key="6">
    <source>
        <dbReference type="Proteomes" id="UP000006230"/>
    </source>
</evidence>
<gene>
    <name evidence="5" type="ORF">R2601_18730</name>
</gene>
<dbReference type="AlphaFoldDB" id="Q0FR08"/>
<evidence type="ECO:0000256" key="2">
    <source>
        <dbReference type="ARBA" id="ARBA00023125"/>
    </source>
</evidence>
<dbReference type="PANTHER" id="PTHR43537:SF53">
    <property type="entry name" value="HTH-TYPE TRANSCRIPTIONAL REPRESSOR NANR"/>
    <property type="match status" value="1"/>
</dbReference>
<dbReference type="InterPro" id="IPR008920">
    <property type="entry name" value="TF_FadR/GntR_C"/>
</dbReference>
<feature type="domain" description="HTH gntR-type" evidence="4">
    <location>
        <begin position="11"/>
        <end position="78"/>
    </location>
</feature>
<dbReference type="RefSeq" id="WP_007797924.1">
    <property type="nucleotide sequence ID" value="NZ_DS022276.1"/>
</dbReference>
<dbReference type="OrthoDB" id="7618373at2"/>
<dbReference type="Proteomes" id="UP000006230">
    <property type="component" value="Unassembled WGS sequence"/>
</dbReference>
<dbReference type="Gene3D" id="1.10.10.10">
    <property type="entry name" value="Winged helix-like DNA-binding domain superfamily/Winged helix DNA-binding domain"/>
    <property type="match status" value="1"/>
</dbReference>
<evidence type="ECO:0000256" key="1">
    <source>
        <dbReference type="ARBA" id="ARBA00023015"/>
    </source>
</evidence>
<dbReference type="eggNOG" id="COG1802">
    <property type="taxonomic scope" value="Bacteria"/>
</dbReference>
<name>Q0FR08_SALBH</name>
<dbReference type="InterPro" id="IPR036390">
    <property type="entry name" value="WH_DNA-bd_sf"/>
</dbReference>
<dbReference type="PROSITE" id="PS50949">
    <property type="entry name" value="HTH_GNTR"/>
    <property type="match status" value="1"/>
</dbReference>
<keyword evidence="1" id="KW-0805">Transcription regulation</keyword>
<dbReference type="GeneID" id="92505919"/>
<dbReference type="GO" id="GO:0003677">
    <property type="term" value="F:DNA binding"/>
    <property type="evidence" value="ECO:0007669"/>
    <property type="project" value="UniProtKB-KW"/>
</dbReference>
<dbReference type="InterPro" id="IPR036388">
    <property type="entry name" value="WH-like_DNA-bd_sf"/>
</dbReference>
<evidence type="ECO:0000256" key="3">
    <source>
        <dbReference type="ARBA" id="ARBA00023163"/>
    </source>
</evidence>
<dbReference type="CDD" id="cd07377">
    <property type="entry name" value="WHTH_GntR"/>
    <property type="match status" value="1"/>
</dbReference>
<dbReference type="Pfam" id="PF07729">
    <property type="entry name" value="FCD"/>
    <property type="match status" value="1"/>
</dbReference>
<dbReference type="InterPro" id="IPR011711">
    <property type="entry name" value="GntR_C"/>
</dbReference>
<comment type="caution">
    <text evidence="5">The sequence shown here is derived from an EMBL/GenBank/DDBJ whole genome shotgun (WGS) entry which is preliminary data.</text>
</comment>
<sequence>MTKQTKSATGRSRAEDIADRLREAIHAHRLTPGTKLSEDEVGGIFDVSRTTTRAALQMLAHEQLVAIEPNRGAFVASPSIREAREVFEARALLEPRTARSAAERATPADIALLREHIDAEHAAMREGDSGRALMLSGEFHIQIAKIADQDTIEDFIRQLISRSSLVIALYWRRQNALCESHAHDALIEALARGDGIAAEELMSSHLVDLLSLLDLRQTPPGSLSLKDALA</sequence>